<reference evidence="11" key="1">
    <citation type="journal article" date="2022" name="Int. J. Syst. Evol. Microbiol.">
        <title>Anaeromyxobacter oryzae sp. nov., Anaeromyxobacter diazotrophicus sp. nov. and Anaeromyxobacter paludicola sp. nov., isolated from paddy soils.</title>
        <authorList>
            <person name="Itoh H."/>
            <person name="Xu Z."/>
            <person name="Mise K."/>
            <person name="Masuda Y."/>
            <person name="Ushijima N."/>
            <person name="Hayakawa C."/>
            <person name="Shiratori Y."/>
            <person name="Senoo K."/>
        </authorList>
    </citation>
    <scope>NUCLEOTIDE SEQUENCE [LARGE SCALE GENOMIC DNA]</scope>
    <source>
        <strain evidence="11">Red232</strain>
    </source>
</reference>
<dbReference type="PANTHER" id="PTHR43690">
    <property type="entry name" value="NARDILYSIN"/>
    <property type="match status" value="1"/>
</dbReference>
<feature type="domain" description="Peptidase M16 C-terminal" evidence="9">
    <location>
        <begin position="205"/>
        <end position="365"/>
    </location>
</feature>
<dbReference type="InterPro" id="IPR011765">
    <property type="entry name" value="Pept_M16_N"/>
</dbReference>
<name>A0ABN6MS66_9BACT</name>
<dbReference type="InterPro" id="IPR011249">
    <property type="entry name" value="Metalloenz_LuxS/M16"/>
</dbReference>
<evidence type="ECO:0000256" key="1">
    <source>
        <dbReference type="ARBA" id="ARBA00007261"/>
    </source>
</evidence>
<keyword evidence="5" id="KW-0482">Metalloprotease</keyword>
<evidence type="ECO:0000256" key="5">
    <source>
        <dbReference type="ARBA" id="ARBA00023049"/>
    </source>
</evidence>
<feature type="domain" description="Peptidase M16 C-terminal" evidence="9">
    <location>
        <begin position="679"/>
        <end position="838"/>
    </location>
</feature>
<evidence type="ECO:0000256" key="2">
    <source>
        <dbReference type="ARBA" id="ARBA00022670"/>
    </source>
</evidence>
<sequence length="927" mass="99247">MTRRLRAAVLASVAVVSISCAARPRYVRKGDPIPYKGSFATFPSGLQVVVYEVPQVDRFSVTVSYGAGSAEDPSGKEGLAHAVEHLSYRARPYWSRDARIEDKLAEPGFVFDAATYPDSTDYWVVGRPRDLRRALALEAARLREPLGGVTEDDLATERDVLVSEYRERSETDPRRTQLAWLQAAAFRDHPYGRPSAGTPASIRGLTLEDARRWASRLYRPENAILVITSPRKASDVLGLVAQVFGDAIGDRAPAVPVARRVPAPPPIRAEDLAPVTRLAPVARPVVWVAWRVPGDGAQQHARAEYTALALHVAFAGKLVLSARGTLEELVDDFDVQLVPLAAAGLIVLRAELVRAEDAERVIDLAKSAAFELRAQDEFRTGSRRALGNDSRLLITTIVRDTLLVDGYRAVERVDGSTAARHLRATGDADYLAAHQHEIVEQLKDVPTDYAAEHLRREQAFSLVVLPDPTAVPPVEPAPDRVAEHDPAPDDAAAPGADADAVRATAGAPGLVAAARRVLPNGLTVLVARRGAFPLAEVRLVVRTTAEGGAAVPAGLPVLALEASSGGFAWGDLARIGASGTTSLGRESLTFVARGTSANLDVLLESTAEWARDQRDRWFDQISDGYERWVGRREADLDVAARRALERALYPGHPYGAAPTAEGVHRLRSGDVSRWLSAEIRPERATLVVVSDQEPSPELWAAIEDHFGGWSRGDRPRAALEAPPLPAARHVVLVDRPGATQAVVVAALRAPPAAGRDAAATNALAAWLARRLDRILREGGVSSGLSIRIDDHERGAALIARTAVAPDVAARTIRTILDAARALADAPLSPADAARARFQVARAFAFRFDTVDGAATALATAAVLDLPSDHWDAQPASIATLSPERIQEAAAALGIGREVILVVGDAASLRPQLEAAGFAVECVNSRGR</sequence>
<proteinExistence type="inferred from homology"/>
<keyword evidence="3" id="KW-0378">Hydrolase</keyword>
<feature type="domain" description="Peptidase M16 N-terminal" evidence="8">
    <location>
        <begin position="49"/>
        <end position="198"/>
    </location>
</feature>
<comment type="similarity">
    <text evidence="1">Belongs to the peptidase M16 family.</text>
</comment>
<dbReference type="RefSeq" id="WP_248362146.1">
    <property type="nucleotide sequence ID" value="NZ_AP025591.1"/>
</dbReference>
<dbReference type="EMBL" id="AP025591">
    <property type="protein sequence ID" value="BDG03786.1"/>
    <property type="molecule type" value="Genomic_DNA"/>
</dbReference>
<evidence type="ECO:0000256" key="3">
    <source>
        <dbReference type="ARBA" id="ARBA00022801"/>
    </source>
</evidence>
<dbReference type="PROSITE" id="PS51257">
    <property type="entry name" value="PROKAR_LIPOPROTEIN"/>
    <property type="match status" value="1"/>
</dbReference>
<gene>
    <name evidence="10" type="ORF">AMOR_27820</name>
</gene>
<evidence type="ECO:0000313" key="11">
    <source>
        <dbReference type="Proteomes" id="UP001162891"/>
    </source>
</evidence>
<organism evidence="10 11">
    <name type="scientific">Anaeromyxobacter oryzae</name>
    <dbReference type="NCBI Taxonomy" id="2918170"/>
    <lineage>
        <taxon>Bacteria</taxon>
        <taxon>Pseudomonadati</taxon>
        <taxon>Myxococcota</taxon>
        <taxon>Myxococcia</taxon>
        <taxon>Myxococcales</taxon>
        <taxon>Cystobacterineae</taxon>
        <taxon>Anaeromyxobacteraceae</taxon>
        <taxon>Anaeromyxobacter</taxon>
    </lineage>
</organism>
<keyword evidence="2" id="KW-0645">Protease</keyword>
<evidence type="ECO:0000256" key="6">
    <source>
        <dbReference type="SAM" id="MobiDB-lite"/>
    </source>
</evidence>
<keyword evidence="7" id="KW-0732">Signal</keyword>
<dbReference type="Pfam" id="PF05193">
    <property type="entry name" value="Peptidase_M16_C"/>
    <property type="match status" value="2"/>
</dbReference>
<protein>
    <recommendedName>
        <fullName evidence="12">Insulinase family protein</fullName>
    </recommendedName>
</protein>
<dbReference type="Pfam" id="PF00675">
    <property type="entry name" value="Peptidase_M16"/>
    <property type="match status" value="1"/>
</dbReference>
<dbReference type="InterPro" id="IPR050626">
    <property type="entry name" value="Peptidase_M16"/>
</dbReference>
<feature type="region of interest" description="Disordered" evidence="6">
    <location>
        <begin position="471"/>
        <end position="495"/>
    </location>
</feature>
<keyword evidence="4" id="KW-0862">Zinc</keyword>
<dbReference type="SUPFAM" id="SSF63411">
    <property type="entry name" value="LuxS/MPP-like metallohydrolase"/>
    <property type="match status" value="3"/>
</dbReference>
<dbReference type="InterPro" id="IPR007863">
    <property type="entry name" value="Peptidase_M16_C"/>
</dbReference>
<evidence type="ECO:0000313" key="10">
    <source>
        <dbReference type="EMBL" id="BDG03786.1"/>
    </source>
</evidence>
<dbReference type="Proteomes" id="UP001162891">
    <property type="component" value="Chromosome"/>
</dbReference>
<evidence type="ECO:0000256" key="4">
    <source>
        <dbReference type="ARBA" id="ARBA00022833"/>
    </source>
</evidence>
<dbReference type="PANTHER" id="PTHR43690:SF17">
    <property type="entry name" value="PROTEIN YHJJ"/>
    <property type="match status" value="1"/>
</dbReference>
<evidence type="ECO:0008006" key="12">
    <source>
        <dbReference type="Google" id="ProtNLM"/>
    </source>
</evidence>
<feature type="chain" id="PRO_5046772617" description="Insulinase family protein" evidence="7">
    <location>
        <begin position="22"/>
        <end position="927"/>
    </location>
</feature>
<accession>A0ABN6MS66</accession>
<evidence type="ECO:0000259" key="9">
    <source>
        <dbReference type="Pfam" id="PF05193"/>
    </source>
</evidence>
<feature type="signal peptide" evidence="7">
    <location>
        <begin position="1"/>
        <end position="21"/>
    </location>
</feature>
<keyword evidence="11" id="KW-1185">Reference proteome</keyword>
<evidence type="ECO:0000256" key="7">
    <source>
        <dbReference type="SAM" id="SignalP"/>
    </source>
</evidence>
<dbReference type="Gene3D" id="3.30.830.10">
    <property type="entry name" value="Metalloenzyme, LuxS/M16 peptidase-like"/>
    <property type="match status" value="3"/>
</dbReference>
<feature type="compositionally biased region" description="Basic and acidic residues" evidence="6">
    <location>
        <begin position="477"/>
        <end position="487"/>
    </location>
</feature>
<evidence type="ECO:0000259" key="8">
    <source>
        <dbReference type="Pfam" id="PF00675"/>
    </source>
</evidence>